<comment type="similarity">
    <text evidence="1">Belongs to the REF/SRPP family.</text>
</comment>
<evidence type="ECO:0000313" key="2">
    <source>
        <dbReference type="EMBL" id="KAI5063867.1"/>
    </source>
</evidence>
<dbReference type="PANTHER" id="PTHR33732">
    <property type="entry name" value="REF/SRPP-LIKE PROTEIN OS05G0151300/LOC_OS05G05940"/>
    <property type="match status" value="1"/>
</dbReference>
<evidence type="ECO:0008006" key="4">
    <source>
        <dbReference type="Google" id="ProtNLM"/>
    </source>
</evidence>
<dbReference type="Pfam" id="PF05755">
    <property type="entry name" value="REF"/>
    <property type="match status" value="1"/>
</dbReference>
<proteinExistence type="inferred from homology"/>
<protein>
    <recommendedName>
        <fullName evidence="4">Small rubber particle protein</fullName>
    </recommendedName>
</protein>
<gene>
    <name evidence="2" type="ORF">GOP47_0020537</name>
</gene>
<dbReference type="InterPro" id="IPR008802">
    <property type="entry name" value="REF"/>
</dbReference>
<keyword evidence="3" id="KW-1185">Reference proteome</keyword>
<name>A0A9D4UA60_ADICA</name>
<sequence>MSSPDASSAPVEPSLEQEYVQTEQPGLKYLGVVEIAVDKATKYMANIYEFAKDSSGPLKSGVTSAESSVRTVVGPVYQKIEGKPYEVLLFVDKKVDDAVGVIGGAVPQTVKDVTTQAYGVARQVPEVVKSVVTDLQTHGLVETAKTYYSTYEPVAEEWTSAAWKQFLKLPYAPQAVHFAAPPTLFCAEKFNQVVEGLKGKQVPLASYIPTVPVEKLEKAVKVDSS</sequence>
<dbReference type="PANTHER" id="PTHR33732:SF3">
    <property type="entry name" value="OS07G0671800 PROTEIN"/>
    <property type="match status" value="1"/>
</dbReference>
<reference evidence="2" key="1">
    <citation type="submission" date="2021-01" db="EMBL/GenBank/DDBJ databases">
        <title>Adiantum capillus-veneris genome.</title>
        <authorList>
            <person name="Fang Y."/>
            <person name="Liao Q."/>
        </authorList>
    </citation>
    <scope>NUCLEOTIDE SEQUENCE</scope>
    <source>
        <strain evidence="2">H3</strain>
        <tissue evidence="2">Leaf</tissue>
    </source>
</reference>
<dbReference type="OrthoDB" id="1905464at2759"/>
<dbReference type="Proteomes" id="UP000886520">
    <property type="component" value="Chromosome 20"/>
</dbReference>
<evidence type="ECO:0000313" key="3">
    <source>
        <dbReference type="Proteomes" id="UP000886520"/>
    </source>
</evidence>
<accession>A0A9D4UA60</accession>
<dbReference type="EMBL" id="JABFUD020000020">
    <property type="protein sequence ID" value="KAI5063867.1"/>
    <property type="molecule type" value="Genomic_DNA"/>
</dbReference>
<dbReference type="AlphaFoldDB" id="A0A9D4UA60"/>
<comment type="caution">
    <text evidence="2">The sequence shown here is derived from an EMBL/GenBank/DDBJ whole genome shotgun (WGS) entry which is preliminary data.</text>
</comment>
<organism evidence="2 3">
    <name type="scientific">Adiantum capillus-veneris</name>
    <name type="common">Maidenhair fern</name>
    <dbReference type="NCBI Taxonomy" id="13818"/>
    <lineage>
        <taxon>Eukaryota</taxon>
        <taxon>Viridiplantae</taxon>
        <taxon>Streptophyta</taxon>
        <taxon>Embryophyta</taxon>
        <taxon>Tracheophyta</taxon>
        <taxon>Polypodiopsida</taxon>
        <taxon>Polypodiidae</taxon>
        <taxon>Polypodiales</taxon>
        <taxon>Pteridineae</taxon>
        <taxon>Pteridaceae</taxon>
        <taxon>Vittarioideae</taxon>
        <taxon>Adiantum</taxon>
    </lineage>
</organism>
<evidence type="ECO:0000256" key="1">
    <source>
        <dbReference type="ARBA" id="ARBA00009737"/>
    </source>
</evidence>